<feature type="active site" evidence="11">
    <location>
        <position position="47"/>
    </location>
</feature>
<evidence type="ECO:0000256" key="6">
    <source>
        <dbReference type="ARBA" id="ARBA00022771"/>
    </source>
</evidence>
<keyword evidence="6" id="KW-0863">Zinc-finger</keyword>
<dbReference type="GO" id="GO:0016874">
    <property type="term" value="F:ligase activity"/>
    <property type="evidence" value="ECO:0007669"/>
    <property type="project" value="UniProtKB-KW"/>
</dbReference>
<dbReference type="InterPro" id="IPR001792">
    <property type="entry name" value="Acylphosphatase-like_dom"/>
</dbReference>
<evidence type="ECO:0000313" key="14">
    <source>
        <dbReference type="EMBL" id="MFD1018379.1"/>
    </source>
</evidence>
<dbReference type="Pfam" id="PF00708">
    <property type="entry name" value="Acylphosphatase"/>
    <property type="match status" value="1"/>
</dbReference>
<comment type="similarity">
    <text evidence="2">Belongs to the acylphosphatase family.</text>
</comment>
<keyword evidence="11" id="KW-0378">Hydrolase</keyword>
<dbReference type="PANTHER" id="PTHR42959">
    <property type="entry name" value="CARBAMOYLTRANSFERASE"/>
    <property type="match status" value="1"/>
</dbReference>
<keyword evidence="15" id="KW-1185">Reference proteome</keyword>
<dbReference type="InterPro" id="IPR004421">
    <property type="entry name" value="Carbamoyltransferase_HypF"/>
</dbReference>
<dbReference type="Pfam" id="PF17788">
    <property type="entry name" value="HypF_C"/>
    <property type="match status" value="1"/>
</dbReference>
<dbReference type="RefSeq" id="WP_386056838.1">
    <property type="nucleotide sequence ID" value="NZ_JBHTKL010000001.1"/>
</dbReference>
<dbReference type="PROSITE" id="PS51160">
    <property type="entry name" value="ACYLPHOSPHATASE_3"/>
    <property type="match status" value="1"/>
</dbReference>
<evidence type="ECO:0000313" key="15">
    <source>
        <dbReference type="Proteomes" id="UP001596990"/>
    </source>
</evidence>
<organism evidence="14 15">
    <name type="scientific">Thalassobacillus hwangdonensis</name>
    <dbReference type="NCBI Taxonomy" id="546108"/>
    <lineage>
        <taxon>Bacteria</taxon>
        <taxon>Bacillati</taxon>
        <taxon>Bacillota</taxon>
        <taxon>Bacilli</taxon>
        <taxon>Bacillales</taxon>
        <taxon>Bacillaceae</taxon>
        <taxon>Thalassobacillus</taxon>
    </lineage>
</organism>
<dbReference type="InterPro" id="IPR017945">
    <property type="entry name" value="DHBP_synth_RibB-like_a/b_dom"/>
</dbReference>
<dbReference type="InterPro" id="IPR006070">
    <property type="entry name" value="Sua5-like_dom"/>
</dbReference>
<evidence type="ECO:0000256" key="5">
    <source>
        <dbReference type="ARBA" id="ARBA00022723"/>
    </source>
</evidence>
<evidence type="ECO:0000259" key="13">
    <source>
        <dbReference type="PROSITE" id="PS51163"/>
    </source>
</evidence>
<comment type="catalytic activity">
    <reaction evidence="9">
        <text>C-terminal L-cysteinyl-[HypE protein] + carbamoyl phosphate + ATP + H2O = C-terminal S-carboxamide-L-cysteinyl-[HypE protein] + AMP + phosphate + diphosphate + H(+)</text>
        <dbReference type="Rhea" id="RHEA:55636"/>
        <dbReference type="Rhea" id="RHEA-COMP:14247"/>
        <dbReference type="Rhea" id="RHEA-COMP:14392"/>
        <dbReference type="ChEBI" id="CHEBI:15377"/>
        <dbReference type="ChEBI" id="CHEBI:15378"/>
        <dbReference type="ChEBI" id="CHEBI:30616"/>
        <dbReference type="ChEBI" id="CHEBI:33019"/>
        <dbReference type="ChEBI" id="CHEBI:43474"/>
        <dbReference type="ChEBI" id="CHEBI:58228"/>
        <dbReference type="ChEBI" id="CHEBI:76913"/>
        <dbReference type="ChEBI" id="CHEBI:139126"/>
        <dbReference type="ChEBI" id="CHEBI:456215"/>
    </reaction>
</comment>
<evidence type="ECO:0000256" key="10">
    <source>
        <dbReference type="PIRNR" id="PIRNR006256"/>
    </source>
</evidence>
<dbReference type="PIRSF" id="PIRSF006256">
    <property type="entry name" value="CMPcnvr_hdrg_mat"/>
    <property type="match status" value="1"/>
</dbReference>
<dbReference type="Proteomes" id="UP001596990">
    <property type="component" value="Unassembled WGS sequence"/>
</dbReference>
<dbReference type="InterPro" id="IPR017968">
    <property type="entry name" value="Acylphosphatase_CS"/>
</dbReference>
<evidence type="ECO:0000256" key="1">
    <source>
        <dbReference type="ARBA" id="ARBA00004711"/>
    </source>
</evidence>
<evidence type="ECO:0000256" key="3">
    <source>
        <dbReference type="ARBA" id="ARBA00008097"/>
    </source>
</evidence>
<dbReference type="Pfam" id="PF22521">
    <property type="entry name" value="HypF_C_2"/>
    <property type="match status" value="1"/>
</dbReference>
<feature type="active site" evidence="11">
    <location>
        <position position="29"/>
    </location>
</feature>
<dbReference type="Pfam" id="PF07503">
    <property type="entry name" value="zf-HYPF"/>
    <property type="match status" value="2"/>
</dbReference>
<keyword evidence="4 14" id="KW-0436">Ligase</keyword>
<name>A0ABW3KYR9_9BACI</name>
<reference evidence="15" key="1">
    <citation type="journal article" date="2019" name="Int. J. Syst. Evol. Microbiol.">
        <title>The Global Catalogue of Microorganisms (GCM) 10K type strain sequencing project: providing services to taxonomists for standard genome sequencing and annotation.</title>
        <authorList>
            <consortium name="The Broad Institute Genomics Platform"/>
            <consortium name="The Broad Institute Genome Sequencing Center for Infectious Disease"/>
            <person name="Wu L."/>
            <person name="Ma J."/>
        </authorList>
    </citation>
    <scope>NUCLEOTIDE SEQUENCE [LARGE SCALE GENOMIC DNA]</scope>
    <source>
        <strain evidence="15">CCUG 56607</strain>
    </source>
</reference>
<dbReference type="PROSITE" id="PS00150">
    <property type="entry name" value="ACYLPHOSPHATASE_1"/>
    <property type="match status" value="1"/>
</dbReference>
<dbReference type="SUPFAM" id="SSF55821">
    <property type="entry name" value="YrdC/RibB"/>
    <property type="match status" value="1"/>
</dbReference>
<dbReference type="PROSITE" id="PS51163">
    <property type="entry name" value="YRDC"/>
    <property type="match status" value="1"/>
</dbReference>
<comment type="caution">
    <text evidence="14">The sequence shown here is derived from an EMBL/GenBank/DDBJ whole genome shotgun (WGS) entry which is preliminary data.</text>
</comment>
<evidence type="ECO:0000256" key="4">
    <source>
        <dbReference type="ARBA" id="ARBA00022598"/>
    </source>
</evidence>
<dbReference type="Gene3D" id="3.90.870.50">
    <property type="match status" value="1"/>
</dbReference>
<comment type="similarity">
    <text evidence="3 10">Belongs to the carbamoyltransferase HypF family.</text>
</comment>
<dbReference type="InterPro" id="IPR011125">
    <property type="entry name" value="Znf_HypF"/>
</dbReference>
<dbReference type="EC" id="6.2.-.-" evidence="10"/>
<evidence type="ECO:0000256" key="7">
    <source>
        <dbReference type="ARBA" id="ARBA00022833"/>
    </source>
</evidence>
<evidence type="ECO:0000256" key="11">
    <source>
        <dbReference type="PROSITE-ProRule" id="PRU00520"/>
    </source>
</evidence>
<dbReference type="PANTHER" id="PTHR42959:SF1">
    <property type="entry name" value="CARBAMOYLTRANSFERASE HYPF"/>
    <property type="match status" value="1"/>
</dbReference>
<feature type="domain" description="YrdC-like" evidence="13">
    <location>
        <begin position="208"/>
        <end position="396"/>
    </location>
</feature>
<evidence type="ECO:0000256" key="8">
    <source>
        <dbReference type="ARBA" id="ARBA00047645"/>
    </source>
</evidence>
<dbReference type="Pfam" id="PF01300">
    <property type="entry name" value="Sua5_yciO_yrdC"/>
    <property type="match status" value="1"/>
</dbReference>
<evidence type="ECO:0000256" key="2">
    <source>
        <dbReference type="ARBA" id="ARBA00005614"/>
    </source>
</evidence>
<dbReference type="Gene3D" id="3.30.110.120">
    <property type="match status" value="1"/>
</dbReference>
<dbReference type="InterPro" id="IPR051060">
    <property type="entry name" value="Carbamoyltrans_HypF-like"/>
</dbReference>
<dbReference type="Gene3D" id="3.30.420.360">
    <property type="match status" value="1"/>
</dbReference>
<dbReference type="Gene3D" id="3.30.420.40">
    <property type="match status" value="1"/>
</dbReference>
<evidence type="ECO:0000259" key="12">
    <source>
        <dbReference type="PROSITE" id="PS51160"/>
    </source>
</evidence>
<gene>
    <name evidence="14" type="primary">hypF</name>
    <name evidence="14" type="ORF">ACFQ2J_04115</name>
</gene>
<sequence>MADRKLGGTHSNKRVRLDVTGVVQGVGFRPYVFRLAKTHKLNGFVSNCSGNVTIEIEGDPYNIKGFTMDLPSKLKPPGSIDRINETYIEQIGDTDFVIKESVSNGKLKTVFPADLAVCEECLTDIKGSTRFNSYPLTSCTFCGPRYSIIRALPYDREKTSMAAYQLCEACNEEYKNPMDRRFHAQPIACPVCGPNVIAVDGKGNKLQKQWLKWSNEIIAHHGTIAVKGIGGFHLICDATKSEAITLLRKRKKRSRKPFALMARDINAVERYFEINETERHHLKSTIAPIVLLRPNAYAINHLPLHSIAPGLQRVGVMLPYTALHHLLFADGPDLLIATSGNLSGLPISRTNEEALDQLKGLSDGFLLHDREIVTQTDDSVTYVSDGKLRIIRRSRGYVPSTIPIPLPKDLNIDKVPVILGAGGDMKNTFCVVTGKDAVLSQHIGDIENLETLEAFHSSLQHLSGLLNAKIDVIGFDPHPEYMISKQLKARKDVNFQPIYHHHAHMAACMAEHQLTSPVIACILDGTGYGKDGNLWGFEILTGDYIAFKRHIHLQPIALPGGEASIKNPWMIAISLIHRFTKDIGATGKIVSKLFPQYEHQIPLVLSQLRGSSTMVTASSAGRLFDGISAILQLCTESAYDGEAAMIMSEKLEETDFDPTAHPSYTFDIEDGVIKYESMIEGVLDDIDHLQSSYTIIKKFHQTLAEMILKGVIETYKQTNLNTVVFSGGVWNNRHLLSCSKALLEKEGFSVFSHEKVPTGDGGISLGQAVSSLWRWSKENVSIHASKGD</sequence>
<feature type="domain" description="Acylphosphatase-like" evidence="12">
    <location>
        <begin position="14"/>
        <end position="100"/>
    </location>
</feature>
<comment type="pathway">
    <text evidence="1">Protein modification; [NiFe] hydrogenase maturation.</text>
</comment>
<comment type="catalytic activity">
    <reaction evidence="8 11">
        <text>an acyl phosphate + H2O = a carboxylate + phosphate + H(+)</text>
        <dbReference type="Rhea" id="RHEA:14965"/>
        <dbReference type="ChEBI" id="CHEBI:15377"/>
        <dbReference type="ChEBI" id="CHEBI:15378"/>
        <dbReference type="ChEBI" id="CHEBI:29067"/>
        <dbReference type="ChEBI" id="CHEBI:43474"/>
        <dbReference type="ChEBI" id="CHEBI:59918"/>
        <dbReference type="EC" id="3.6.1.7"/>
    </reaction>
</comment>
<dbReference type="InterPro" id="IPR036046">
    <property type="entry name" value="Acylphosphatase-like_dom_sf"/>
</dbReference>
<dbReference type="NCBIfam" id="TIGR00143">
    <property type="entry name" value="hypF"/>
    <property type="match status" value="1"/>
</dbReference>
<keyword evidence="7" id="KW-0862">Zinc</keyword>
<dbReference type="SUPFAM" id="SSF54975">
    <property type="entry name" value="Acylphosphatase/BLUF domain-like"/>
    <property type="match status" value="1"/>
</dbReference>
<protein>
    <recommendedName>
        <fullName evidence="10">Carbamoyltransferase</fullName>
        <ecNumber evidence="10">6.2.-.-</ecNumber>
    </recommendedName>
</protein>
<evidence type="ECO:0000256" key="9">
    <source>
        <dbReference type="ARBA" id="ARBA00048220"/>
    </source>
</evidence>
<proteinExistence type="inferred from homology"/>
<accession>A0ABW3KYR9</accession>
<dbReference type="EMBL" id="JBHTKL010000001">
    <property type="protein sequence ID" value="MFD1018379.1"/>
    <property type="molecule type" value="Genomic_DNA"/>
</dbReference>
<dbReference type="InterPro" id="IPR055128">
    <property type="entry name" value="HypF_C_2"/>
</dbReference>
<dbReference type="InterPro" id="IPR041440">
    <property type="entry name" value="HypF_C"/>
</dbReference>
<keyword evidence="5" id="KW-0479">Metal-binding</keyword>